<dbReference type="KEGG" id="mane:DP065_00255"/>
<name>A0A2Z4NCG4_9BACT</name>
<keyword evidence="1" id="KW-0472">Membrane</keyword>
<protein>
    <submittedName>
        <fullName evidence="2">Uncharacterized protein</fullName>
    </submittedName>
</protein>
<feature type="transmembrane region" description="Helical" evidence="1">
    <location>
        <begin position="35"/>
        <end position="54"/>
    </location>
</feature>
<feature type="transmembrane region" description="Helical" evidence="1">
    <location>
        <begin position="66"/>
        <end position="89"/>
    </location>
</feature>
<evidence type="ECO:0000256" key="1">
    <source>
        <dbReference type="SAM" id="Phobius"/>
    </source>
</evidence>
<keyword evidence="1" id="KW-0812">Transmembrane</keyword>
<sequence length="172" mass="20925">MIDLTPTNKKSKIKIKELLVNKRTKEYYKNLKELLIFYFFYILSCIISFSWLIYLICILNKSSAKIHLFIITLFLLLSNVIYRIILFFWKCESSFLISAYLWKKTRRHRYRLYFLIIASLRYMLIGGTSYGAPSPSVFPFFKLIDNYIDWEKLRHLNMLDIYYDQDKDFRNN</sequence>
<dbReference type="EMBL" id="CP030140">
    <property type="protein sequence ID" value="AWX69197.1"/>
    <property type="molecule type" value="Genomic_DNA"/>
</dbReference>
<keyword evidence="1" id="KW-1133">Transmembrane helix</keyword>
<proteinExistence type="predicted"/>
<dbReference type="AlphaFoldDB" id="A0A2Z4NCG4"/>
<keyword evidence="3" id="KW-1185">Reference proteome</keyword>
<feature type="transmembrane region" description="Helical" evidence="1">
    <location>
        <begin position="110"/>
        <end position="132"/>
    </location>
</feature>
<reference evidence="3" key="1">
    <citation type="submission" date="2018-06" db="EMBL/GenBank/DDBJ databases">
        <title>Complete genome sequences of Mycoplasma anatis, M. anseris and M. cloacale type strains.</title>
        <authorList>
            <person name="Grozner D."/>
            <person name="Forro B."/>
            <person name="Sulyok K.M."/>
            <person name="Marton S."/>
            <person name="Kreizinger Z."/>
            <person name="Banyai K."/>
            <person name="Gyuranecz M."/>
        </authorList>
    </citation>
    <scope>NUCLEOTIDE SEQUENCE [LARGE SCALE GENOMIC DNA]</scope>
    <source>
        <strain evidence="3">ATCC 49234</strain>
    </source>
</reference>
<accession>A0A2Z4NCG4</accession>
<dbReference type="Proteomes" id="UP000250218">
    <property type="component" value="Chromosome"/>
</dbReference>
<organism evidence="2 3">
    <name type="scientific">[Mycoplasma] anseris</name>
    <dbReference type="NCBI Taxonomy" id="92400"/>
    <lineage>
        <taxon>Bacteria</taxon>
        <taxon>Bacillati</taxon>
        <taxon>Mycoplasmatota</taxon>
        <taxon>Mycoplasmoidales</taxon>
        <taxon>Metamycoplasmataceae</taxon>
        <taxon>Metamycoplasma</taxon>
    </lineage>
</organism>
<gene>
    <name evidence="2" type="ORF">DP065_00255</name>
</gene>
<evidence type="ECO:0000313" key="3">
    <source>
        <dbReference type="Proteomes" id="UP000250218"/>
    </source>
</evidence>
<evidence type="ECO:0000313" key="2">
    <source>
        <dbReference type="EMBL" id="AWX69197.1"/>
    </source>
</evidence>